<feature type="transmembrane region" description="Helical" evidence="1">
    <location>
        <begin position="77"/>
        <end position="97"/>
    </location>
</feature>
<feature type="transmembrane region" description="Helical" evidence="1">
    <location>
        <begin position="448"/>
        <end position="467"/>
    </location>
</feature>
<feature type="transmembrane region" description="Helical" evidence="1">
    <location>
        <begin position="14"/>
        <end position="33"/>
    </location>
</feature>
<protein>
    <submittedName>
        <fullName evidence="2">Uncharacterized protein</fullName>
    </submittedName>
</protein>
<evidence type="ECO:0000313" key="3">
    <source>
        <dbReference type="Proteomes" id="UP000515856"/>
    </source>
</evidence>
<gene>
    <name evidence="2" type="ORF">H9Q80_15355</name>
</gene>
<sequence>MYISLIKNEINKRVMICLSPLIISLIPSLFYIFNKNMNIYVLTFSSIFLLFLGIGLMMLTIHIYSIMTAKTIHTIKMFFNSIVIHISCLIIYLFFIVYENIKVLGFVYSILSFFFFIPLFFIFKSIIQTLSNDLLFKITQTNLICLIKKTPYWLFIVLFNLVLFLFDLFNVYDNIYLIILFVFAAFEFFLIDNLNKRYEDIDVNYFNLDFIDIINKPIFLEYHERIENMRIFKIDISSIIEDNAEIYILNHQYLLHPDKGNKDITGNYIYYAINKRYYFKTIKIKIFTKAPKSSKYTKNKKYIINLYFNIDNKSNELILSEPYIEKYRNIFKFVLREKKLNKKINIKDYVTHLSSMLNNAYYYNKDIMDEGKKFFKQNLCDNRKWLLHDDKMGYGKSVLDHSLITNNGYRPIVISPWEDNYDEDFIYLIYTKLMKNTKTKPVKDDKTIIIFFIGIFVALVTLYFNLFNIIEDMINSFLIGFHFQIKVSDLFVIKNTKGIFDFIKGGLMIGFNQYTFHLFDICIGISSVLLALLGTFYLLPYAIIHVKNSSKIHQSYYLKGIKKALTMNKVMLIIEDIDRLEEKPILDMFRVLSSINTFMQERDKPIGIISLYSDSNKIQRYKNDLSNKVIYDIILQDVDLKKSMILYFLKYTEAFSYATNKTLLTRKEKEMIIKEIYSNDNINFRDVHKILNEIVIEYFEKGGIPF</sequence>
<feature type="transmembrane region" description="Helical" evidence="1">
    <location>
        <begin position="514"/>
        <end position="539"/>
    </location>
</feature>
<keyword evidence="1" id="KW-0472">Membrane</keyword>
<proteinExistence type="predicted"/>
<dbReference type="AlphaFoldDB" id="A0A7G9GLC7"/>
<evidence type="ECO:0000256" key="1">
    <source>
        <dbReference type="SAM" id="Phobius"/>
    </source>
</evidence>
<dbReference type="RefSeq" id="WP_117452373.1">
    <property type="nucleotide sequence ID" value="NZ_CP060636.1"/>
</dbReference>
<feature type="transmembrane region" description="Helical" evidence="1">
    <location>
        <begin position="175"/>
        <end position="191"/>
    </location>
</feature>
<feature type="transmembrane region" description="Helical" evidence="1">
    <location>
        <begin position="39"/>
        <end position="65"/>
    </location>
</feature>
<dbReference type="EMBL" id="CP060636">
    <property type="protein sequence ID" value="QNM11609.1"/>
    <property type="molecule type" value="Genomic_DNA"/>
</dbReference>
<reference evidence="2 3" key="1">
    <citation type="submission" date="2020-08" db="EMBL/GenBank/DDBJ databases">
        <authorList>
            <person name="Liu C."/>
            <person name="Sun Q."/>
        </authorList>
    </citation>
    <scope>NUCLEOTIDE SEQUENCE [LARGE SCALE GENOMIC DNA]</scope>
    <source>
        <strain evidence="2 3">NSJ-61</strain>
    </source>
</reference>
<feature type="transmembrane region" description="Helical" evidence="1">
    <location>
        <begin position="152"/>
        <end position="169"/>
    </location>
</feature>
<dbReference type="Proteomes" id="UP000515856">
    <property type="component" value="Chromosome"/>
</dbReference>
<organism evidence="2 3">
    <name type="scientific">[Eubacterium] hominis</name>
    <dbReference type="NCBI Taxonomy" id="2764325"/>
    <lineage>
        <taxon>Bacteria</taxon>
        <taxon>Bacillati</taxon>
        <taxon>Bacillota</taxon>
        <taxon>Erysipelotrichia</taxon>
        <taxon>Erysipelotrichales</taxon>
        <taxon>Erysipelotrichaceae</taxon>
        <taxon>Amedibacillus</taxon>
    </lineage>
</organism>
<evidence type="ECO:0000313" key="2">
    <source>
        <dbReference type="EMBL" id="QNM11609.1"/>
    </source>
</evidence>
<dbReference type="KEGG" id="ehn:H9Q80_15355"/>
<accession>A0A7G9GLC7</accession>
<feature type="transmembrane region" description="Helical" evidence="1">
    <location>
        <begin position="103"/>
        <end position="123"/>
    </location>
</feature>
<name>A0A7G9GLC7_9FIRM</name>
<keyword evidence="1" id="KW-1133">Transmembrane helix</keyword>
<keyword evidence="3" id="KW-1185">Reference proteome</keyword>
<keyword evidence="1" id="KW-0812">Transmembrane</keyword>